<keyword evidence="1" id="KW-0812">Transmembrane</keyword>
<protein>
    <submittedName>
        <fullName evidence="2">Uncharacterized protein</fullName>
    </submittedName>
</protein>
<evidence type="ECO:0000313" key="2">
    <source>
        <dbReference type="EMBL" id="QHT07494.1"/>
    </source>
</evidence>
<keyword evidence="1" id="KW-1133">Transmembrane helix</keyword>
<organism evidence="2">
    <name type="scientific">viral metagenome</name>
    <dbReference type="NCBI Taxonomy" id="1070528"/>
    <lineage>
        <taxon>unclassified sequences</taxon>
        <taxon>metagenomes</taxon>
        <taxon>organismal metagenomes</taxon>
    </lineage>
</organism>
<dbReference type="AlphaFoldDB" id="A0A6C0CUS0"/>
<feature type="transmembrane region" description="Helical" evidence="1">
    <location>
        <begin position="28"/>
        <end position="52"/>
    </location>
</feature>
<name>A0A6C0CUS0_9ZZZZ</name>
<evidence type="ECO:0000256" key="1">
    <source>
        <dbReference type="SAM" id="Phobius"/>
    </source>
</evidence>
<reference evidence="2" key="1">
    <citation type="journal article" date="2020" name="Nature">
        <title>Giant virus diversity and host interactions through global metagenomics.</title>
        <authorList>
            <person name="Schulz F."/>
            <person name="Roux S."/>
            <person name="Paez-Espino D."/>
            <person name="Jungbluth S."/>
            <person name="Walsh D.A."/>
            <person name="Denef V.J."/>
            <person name="McMahon K.D."/>
            <person name="Konstantinidis K.T."/>
            <person name="Eloe-Fadrosh E.A."/>
            <person name="Kyrpides N.C."/>
            <person name="Woyke T."/>
        </authorList>
    </citation>
    <scope>NUCLEOTIDE SEQUENCE</scope>
    <source>
        <strain evidence="2">GVMAG-M-3300021963-12</strain>
    </source>
</reference>
<keyword evidence="1" id="KW-0472">Membrane</keyword>
<feature type="transmembrane region" description="Helical" evidence="1">
    <location>
        <begin position="73"/>
        <end position="92"/>
    </location>
</feature>
<dbReference type="EMBL" id="MN739481">
    <property type="protein sequence ID" value="QHT07494.1"/>
    <property type="molecule type" value="Genomic_DNA"/>
</dbReference>
<sequence>MAKGGFVMEMLASKHATTDTNFLWRYLYYMYVGFPLLVVYFMLYQGVCLMVVSSLQGLLGLSTPKSFGEISTLHWLALVGVNLGFVVSLYHFKILPYLFAPVKMITSV</sequence>
<proteinExistence type="predicted"/>
<accession>A0A6C0CUS0</accession>